<dbReference type="PANTHER" id="PTHR38011">
    <property type="entry name" value="DIHYDROFOLATE REDUCTASE FAMILY PROTEIN (AFU_ORTHOLOGUE AFUA_8G06820)"/>
    <property type="match status" value="1"/>
</dbReference>
<dbReference type="RefSeq" id="WP_323578439.1">
    <property type="nucleotide sequence ID" value="NZ_JAYGJQ010000003.1"/>
</dbReference>
<evidence type="ECO:0000313" key="3">
    <source>
        <dbReference type="Proteomes" id="UP001302274"/>
    </source>
</evidence>
<proteinExistence type="predicted"/>
<dbReference type="EMBL" id="JAYGJQ010000003">
    <property type="protein sequence ID" value="MEA9358154.1"/>
    <property type="molecule type" value="Genomic_DNA"/>
</dbReference>
<evidence type="ECO:0000259" key="1">
    <source>
        <dbReference type="Pfam" id="PF01872"/>
    </source>
</evidence>
<dbReference type="Proteomes" id="UP001302274">
    <property type="component" value="Unassembled WGS sequence"/>
</dbReference>
<dbReference type="InterPro" id="IPR050765">
    <property type="entry name" value="Riboflavin_Biosynth_HTPR"/>
</dbReference>
<evidence type="ECO:0000313" key="2">
    <source>
        <dbReference type="EMBL" id="MEA9358154.1"/>
    </source>
</evidence>
<reference evidence="2 3" key="1">
    <citation type="submission" date="2023-11" db="EMBL/GenBank/DDBJ databases">
        <title>A Novel Polar Bacteriovorax (B. antarcticus) Isolated from the Biocrust in Antarctica.</title>
        <authorList>
            <person name="Mun W."/>
            <person name="Choi S.Y."/>
            <person name="Mitchell R.J."/>
        </authorList>
    </citation>
    <scope>NUCLEOTIDE SEQUENCE [LARGE SCALE GENOMIC DNA]</scope>
    <source>
        <strain evidence="2 3">PP10</strain>
    </source>
</reference>
<dbReference type="Pfam" id="PF01872">
    <property type="entry name" value="RibD_C"/>
    <property type="match status" value="1"/>
</dbReference>
<dbReference type="Gene3D" id="3.40.430.10">
    <property type="entry name" value="Dihydrofolate Reductase, subunit A"/>
    <property type="match status" value="1"/>
</dbReference>
<dbReference type="InterPro" id="IPR002734">
    <property type="entry name" value="RibDG_C"/>
</dbReference>
<keyword evidence="3" id="KW-1185">Reference proteome</keyword>
<dbReference type="PANTHER" id="PTHR38011:SF11">
    <property type="entry name" value="2,5-DIAMINO-6-RIBOSYLAMINO-4(3H)-PYRIMIDINONE 5'-PHOSPHATE REDUCTASE"/>
    <property type="match status" value="1"/>
</dbReference>
<accession>A0ABU5W0S5</accession>
<protein>
    <submittedName>
        <fullName evidence="2">Dihydrofolate reductase family protein</fullName>
    </submittedName>
</protein>
<gene>
    <name evidence="2" type="ORF">SHI21_18110</name>
</gene>
<sequence length="184" mass="20439">MKTIYYGASSLNGFISDSNNSLDWLFQFQGEGGHDFDSFINGVGAIAMGSTTYQWIYDHQIANEPGKLQPWPYKVPTWVFTTRQLPIIPNVDIRFVSGDVRPVHQAMSVVVEDKNIWIMGGGELAGKFYDAKLLNELIIQIAPVTLNGGAPLFPRTTHPPMRLISAKPIGGLFVELHYEIPSCV</sequence>
<comment type="caution">
    <text evidence="2">The sequence shown here is derived from an EMBL/GenBank/DDBJ whole genome shotgun (WGS) entry which is preliminary data.</text>
</comment>
<dbReference type="InterPro" id="IPR024072">
    <property type="entry name" value="DHFR-like_dom_sf"/>
</dbReference>
<dbReference type="SUPFAM" id="SSF53597">
    <property type="entry name" value="Dihydrofolate reductase-like"/>
    <property type="match status" value="1"/>
</dbReference>
<organism evidence="2 3">
    <name type="scientific">Bacteriovorax antarcticus</name>
    <dbReference type="NCBI Taxonomy" id="3088717"/>
    <lineage>
        <taxon>Bacteria</taxon>
        <taxon>Pseudomonadati</taxon>
        <taxon>Bdellovibrionota</taxon>
        <taxon>Bacteriovoracia</taxon>
        <taxon>Bacteriovoracales</taxon>
        <taxon>Bacteriovoracaceae</taxon>
        <taxon>Bacteriovorax</taxon>
    </lineage>
</organism>
<name>A0ABU5W0S5_9BACT</name>
<feature type="domain" description="Bacterial bifunctional deaminase-reductase C-terminal" evidence="1">
    <location>
        <begin position="75"/>
        <end position="165"/>
    </location>
</feature>